<reference evidence="3 4" key="1">
    <citation type="journal article" date="2024" name="Proc. Natl. Acad. Sci. U.S.A.">
        <title>The genetic regulatory architecture and epigenomic basis for age-related changes in rattlesnake venom.</title>
        <authorList>
            <person name="Hogan M.P."/>
            <person name="Holding M.L."/>
            <person name="Nystrom G.S."/>
            <person name="Colston T.J."/>
            <person name="Bartlett D.A."/>
            <person name="Mason A.J."/>
            <person name="Ellsworth S.A."/>
            <person name="Rautsaw R.M."/>
            <person name="Lawrence K.C."/>
            <person name="Strickland J.L."/>
            <person name="He B."/>
            <person name="Fraser P."/>
            <person name="Margres M.J."/>
            <person name="Gilbert D.M."/>
            <person name="Gibbs H.L."/>
            <person name="Parkinson C.L."/>
            <person name="Rokyta D.R."/>
        </authorList>
    </citation>
    <scope>NUCLEOTIDE SEQUENCE [LARGE SCALE GENOMIC DNA]</scope>
    <source>
        <strain evidence="3">DRR0105</strain>
    </source>
</reference>
<feature type="compositionally biased region" description="Low complexity" evidence="1">
    <location>
        <begin position="44"/>
        <end position="55"/>
    </location>
</feature>
<feature type="compositionally biased region" description="Basic and acidic residues" evidence="1">
    <location>
        <begin position="95"/>
        <end position="109"/>
    </location>
</feature>
<name>A0AAW1AWS3_CROAD</name>
<dbReference type="GO" id="GO:1990904">
    <property type="term" value="C:ribonucleoprotein complex"/>
    <property type="evidence" value="ECO:0007669"/>
    <property type="project" value="UniProtKB-KW"/>
</dbReference>
<dbReference type="EMBL" id="JAOTOJ010000011">
    <property type="protein sequence ID" value="KAK9394369.1"/>
    <property type="molecule type" value="Genomic_DNA"/>
</dbReference>
<dbReference type="SUPFAM" id="SSF68906">
    <property type="entry name" value="SAP domain"/>
    <property type="match status" value="1"/>
</dbReference>
<dbReference type="InterPro" id="IPR036361">
    <property type="entry name" value="SAP_dom_sf"/>
</dbReference>
<dbReference type="InterPro" id="IPR003034">
    <property type="entry name" value="SAP_dom"/>
</dbReference>
<evidence type="ECO:0000313" key="4">
    <source>
        <dbReference type="Proteomes" id="UP001474421"/>
    </source>
</evidence>
<accession>A0AAW1AWS3</accession>
<keyword evidence="3" id="KW-0687">Ribonucleoprotein</keyword>
<dbReference type="Gene3D" id="1.10.720.30">
    <property type="entry name" value="SAP domain"/>
    <property type="match status" value="1"/>
</dbReference>
<dbReference type="Pfam" id="PF02037">
    <property type="entry name" value="SAP"/>
    <property type="match status" value="1"/>
</dbReference>
<evidence type="ECO:0000259" key="2">
    <source>
        <dbReference type="PROSITE" id="PS50800"/>
    </source>
</evidence>
<keyword evidence="4" id="KW-1185">Reference proteome</keyword>
<feature type="region of interest" description="Disordered" evidence="1">
    <location>
        <begin position="146"/>
        <end position="184"/>
    </location>
</feature>
<dbReference type="PROSITE" id="PS50800">
    <property type="entry name" value="SAP"/>
    <property type="match status" value="1"/>
</dbReference>
<evidence type="ECO:0000313" key="3">
    <source>
        <dbReference type="EMBL" id="KAK9394369.1"/>
    </source>
</evidence>
<proteinExistence type="predicted"/>
<dbReference type="Proteomes" id="UP001474421">
    <property type="component" value="Unassembled WGS sequence"/>
</dbReference>
<feature type="compositionally biased region" description="Basic and acidic residues" evidence="1">
    <location>
        <begin position="56"/>
        <end position="68"/>
    </location>
</feature>
<evidence type="ECO:0000256" key="1">
    <source>
        <dbReference type="SAM" id="MobiDB-lite"/>
    </source>
</evidence>
<feature type="domain" description="SAP" evidence="2">
    <location>
        <begin position="3"/>
        <end position="37"/>
    </location>
</feature>
<feature type="region of interest" description="Disordered" evidence="1">
    <location>
        <begin position="37"/>
        <end position="117"/>
    </location>
</feature>
<protein>
    <submittedName>
        <fullName evidence="3">Heterogeneous nuclear ribonucleoprotein U-like 1</fullName>
    </submittedName>
</protein>
<dbReference type="SMART" id="SM00513">
    <property type="entry name" value="SAP"/>
    <property type="match status" value="1"/>
</dbReference>
<dbReference type="AlphaFoldDB" id="A0AAW1AWS3"/>
<organism evidence="3 4">
    <name type="scientific">Crotalus adamanteus</name>
    <name type="common">Eastern diamondback rattlesnake</name>
    <dbReference type="NCBI Taxonomy" id="8729"/>
    <lineage>
        <taxon>Eukaryota</taxon>
        <taxon>Metazoa</taxon>
        <taxon>Chordata</taxon>
        <taxon>Craniata</taxon>
        <taxon>Vertebrata</taxon>
        <taxon>Euteleostomi</taxon>
        <taxon>Lepidosauria</taxon>
        <taxon>Squamata</taxon>
        <taxon>Bifurcata</taxon>
        <taxon>Unidentata</taxon>
        <taxon>Episquamata</taxon>
        <taxon>Toxicofera</taxon>
        <taxon>Serpentes</taxon>
        <taxon>Colubroidea</taxon>
        <taxon>Viperidae</taxon>
        <taxon>Crotalinae</taxon>
        <taxon>Crotalus</taxon>
    </lineage>
</organism>
<feature type="compositionally biased region" description="Low complexity" evidence="1">
    <location>
        <begin position="69"/>
        <end position="78"/>
    </location>
</feature>
<sequence length="184" mass="19269">MDVRRLRVSELKEELGRRGLDTRGLKAELAGRLHAALDAEQARGEPGLDSGGESLSDGHCKRAGRGKEAAAAAALAGEHGSQGRGAWAPPCRGARTCEETPRAGEDGSPGRRSGWPGNMVCGEDGSPGRRLGWPGNMVCGKARSLAGEDGWPGSLGHTRQRVAGEDGPGRRHLWLGRMGLHGGR</sequence>
<comment type="caution">
    <text evidence="3">The sequence shown here is derived from an EMBL/GenBank/DDBJ whole genome shotgun (WGS) entry which is preliminary data.</text>
</comment>
<gene>
    <name evidence="3" type="ORF">NXF25_014897</name>
</gene>